<evidence type="ECO:0000256" key="2">
    <source>
        <dbReference type="SAM" id="Coils"/>
    </source>
</evidence>
<evidence type="ECO:0000313" key="6">
    <source>
        <dbReference type="Proteomes" id="UP000077173"/>
    </source>
</evidence>
<dbReference type="NCBIfam" id="TIGR01730">
    <property type="entry name" value="RND_mfp"/>
    <property type="match status" value="1"/>
</dbReference>
<feature type="domain" description="Multidrug resistance protein MdtA-like barrel-sandwich hybrid" evidence="3">
    <location>
        <begin position="70"/>
        <end position="190"/>
    </location>
</feature>
<feature type="coiled-coil region" evidence="2">
    <location>
        <begin position="109"/>
        <end position="164"/>
    </location>
</feature>
<sequence length="371" mass="39551">MTKRMTIMLAVMAVLFGGLYGFQTFKDVMIRKAIGAMANPPQTVSTVVASTAPWRSTLSSVASLRAVNGADLALQASGIVQRIQFNSGDEVAEGQPLLQLVATDDAAKLQSLQATAENYAIVLKRDEEQIKFNAVSQATLDSDRASLKNARALVEQQKAIVEQKTLRAPFAGRLGIRAVDIGQFLSAGTTIVTLQSLDPIYVDFYLPQQALASINIGQDVTATVDAFPGERFMGRVSAINAKVDSGSRNIQVRATIANNPARLLPGMFAKAEIDTGKPEDIVTVPLTAIVNNAYGDLVYVVDHLHDGQGAARQMFVKTRPAKGDRIAVTDGIKSGESVVIAGQIKLRNGSPVRIDNSHVPLAEAAPTVADQ</sequence>
<comment type="similarity">
    <text evidence="1">Belongs to the membrane fusion protein (MFP) (TC 8.A.1) family.</text>
</comment>
<name>A0A176YIZ4_9BRAD</name>
<dbReference type="SUPFAM" id="SSF111369">
    <property type="entry name" value="HlyD-like secretion proteins"/>
    <property type="match status" value="1"/>
</dbReference>
<dbReference type="PANTHER" id="PTHR30469:SF11">
    <property type="entry name" value="BLL4320 PROTEIN"/>
    <property type="match status" value="1"/>
</dbReference>
<feature type="domain" description="CusB-like beta-barrel" evidence="4">
    <location>
        <begin position="200"/>
        <end position="275"/>
    </location>
</feature>
<dbReference type="FunFam" id="2.40.30.170:FF:000010">
    <property type="entry name" value="Efflux RND transporter periplasmic adaptor subunit"/>
    <property type="match status" value="1"/>
</dbReference>
<dbReference type="Gene3D" id="1.10.287.470">
    <property type="entry name" value="Helix hairpin bin"/>
    <property type="match status" value="1"/>
</dbReference>
<dbReference type="Pfam" id="PF25917">
    <property type="entry name" value="BSH_RND"/>
    <property type="match status" value="1"/>
</dbReference>
<proteinExistence type="inferred from homology"/>
<evidence type="ECO:0000313" key="5">
    <source>
        <dbReference type="EMBL" id="OAF06288.1"/>
    </source>
</evidence>
<reference evidence="5 6" key="1">
    <citation type="submission" date="2016-02" db="EMBL/GenBank/DDBJ databases">
        <title>Draft genome sequence of the strain BR 10247T Bradyrhizobium neotropicale isolated from nodules of Centrolobium paraense.</title>
        <authorList>
            <person name="Simoes-Araujo J.L."/>
            <person name="Barauna A.C."/>
            <person name="Silva K."/>
            <person name="Zilli J.E."/>
        </authorList>
    </citation>
    <scope>NUCLEOTIDE SEQUENCE [LARGE SCALE GENOMIC DNA]</scope>
    <source>
        <strain evidence="5 6">BR 10247</strain>
    </source>
</reference>
<dbReference type="Gene3D" id="2.40.30.170">
    <property type="match status" value="1"/>
</dbReference>
<keyword evidence="6" id="KW-1185">Reference proteome</keyword>
<comment type="caution">
    <text evidence="5">The sequence shown here is derived from an EMBL/GenBank/DDBJ whole genome shotgun (WGS) entry which is preliminary data.</text>
</comment>
<dbReference type="RefSeq" id="WP_063682204.1">
    <property type="nucleotide sequence ID" value="NZ_LSEF01000123.1"/>
</dbReference>
<dbReference type="Gene3D" id="2.40.50.100">
    <property type="match status" value="1"/>
</dbReference>
<dbReference type="InterPro" id="IPR058792">
    <property type="entry name" value="Beta-barrel_RND_2"/>
</dbReference>
<dbReference type="InterPro" id="IPR058625">
    <property type="entry name" value="MdtA-like_BSH"/>
</dbReference>
<accession>A0A176YIZ4</accession>
<evidence type="ECO:0000259" key="4">
    <source>
        <dbReference type="Pfam" id="PF25954"/>
    </source>
</evidence>
<dbReference type="Proteomes" id="UP000077173">
    <property type="component" value="Unassembled WGS sequence"/>
</dbReference>
<protein>
    <submittedName>
        <fullName evidence="5">Efflux transporter periplasmic adaptor subunit</fullName>
    </submittedName>
</protein>
<organism evidence="5 6">
    <name type="scientific">Bradyrhizobium neotropicale</name>
    <dbReference type="NCBI Taxonomy" id="1497615"/>
    <lineage>
        <taxon>Bacteria</taxon>
        <taxon>Pseudomonadati</taxon>
        <taxon>Pseudomonadota</taxon>
        <taxon>Alphaproteobacteria</taxon>
        <taxon>Hyphomicrobiales</taxon>
        <taxon>Nitrobacteraceae</taxon>
        <taxon>Bradyrhizobium</taxon>
    </lineage>
</organism>
<dbReference type="PANTHER" id="PTHR30469">
    <property type="entry name" value="MULTIDRUG RESISTANCE PROTEIN MDTA"/>
    <property type="match status" value="1"/>
</dbReference>
<gene>
    <name evidence="5" type="ORF">AXW67_32585</name>
</gene>
<dbReference type="GO" id="GO:1990281">
    <property type="term" value="C:efflux pump complex"/>
    <property type="evidence" value="ECO:0007669"/>
    <property type="project" value="TreeGrafter"/>
</dbReference>
<evidence type="ECO:0000259" key="3">
    <source>
        <dbReference type="Pfam" id="PF25917"/>
    </source>
</evidence>
<keyword evidence="2" id="KW-0175">Coiled coil</keyword>
<dbReference type="AlphaFoldDB" id="A0A176YIZ4"/>
<dbReference type="Pfam" id="PF25954">
    <property type="entry name" value="Beta-barrel_RND_2"/>
    <property type="match status" value="1"/>
</dbReference>
<dbReference type="EMBL" id="LSEF01000123">
    <property type="protein sequence ID" value="OAF06288.1"/>
    <property type="molecule type" value="Genomic_DNA"/>
</dbReference>
<dbReference type="InterPro" id="IPR006143">
    <property type="entry name" value="RND_pump_MFP"/>
</dbReference>
<evidence type="ECO:0000256" key="1">
    <source>
        <dbReference type="ARBA" id="ARBA00009477"/>
    </source>
</evidence>
<dbReference type="Gene3D" id="2.40.420.20">
    <property type="match status" value="1"/>
</dbReference>
<dbReference type="GO" id="GO:0015562">
    <property type="term" value="F:efflux transmembrane transporter activity"/>
    <property type="evidence" value="ECO:0007669"/>
    <property type="project" value="TreeGrafter"/>
</dbReference>